<dbReference type="EMBL" id="CP144750">
    <property type="protein sequence ID" value="WVZ82582.1"/>
    <property type="molecule type" value="Genomic_DNA"/>
</dbReference>
<protein>
    <submittedName>
        <fullName evidence="1">Uncharacterized protein</fullName>
    </submittedName>
</protein>
<sequence length="69" mass="7768">MRTATPTEAAPPLLKMGLNSPSLFTRIVANDLEHRRKHVPTSEKTPASVVISSCFHAAKHHQKMKLHEW</sequence>
<organism evidence="1 2">
    <name type="scientific">Paspalum notatum var. saurae</name>
    <dbReference type="NCBI Taxonomy" id="547442"/>
    <lineage>
        <taxon>Eukaryota</taxon>
        <taxon>Viridiplantae</taxon>
        <taxon>Streptophyta</taxon>
        <taxon>Embryophyta</taxon>
        <taxon>Tracheophyta</taxon>
        <taxon>Spermatophyta</taxon>
        <taxon>Magnoliopsida</taxon>
        <taxon>Liliopsida</taxon>
        <taxon>Poales</taxon>
        <taxon>Poaceae</taxon>
        <taxon>PACMAD clade</taxon>
        <taxon>Panicoideae</taxon>
        <taxon>Andropogonodae</taxon>
        <taxon>Paspaleae</taxon>
        <taxon>Paspalinae</taxon>
        <taxon>Paspalum</taxon>
    </lineage>
</organism>
<proteinExistence type="predicted"/>
<dbReference type="Proteomes" id="UP001341281">
    <property type="component" value="Chromosome 06"/>
</dbReference>
<accession>A0AAQ3U2D9</accession>
<name>A0AAQ3U2D9_PASNO</name>
<dbReference type="AlphaFoldDB" id="A0AAQ3U2D9"/>
<evidence type="ECO:0000313" key="2">
    <source>
        <dbReference type="Proteomes" id="UP001341281"/>
    </source>
</evidence>
<evidence type="ECO:0000313" key="1">
    <source>
        <dbReference type="EMBL" id="WVZ82582.1"/>
    </source>
</evidence>
<keyword evidence="2" id="KW-1185">Reference proteome</keyword>
<gene>
    <name evidence="1" type="ORF">U9M48_029833</name>
</gene>
<reference evidence="1 2" key="1">
    <citation type="submission" date="2024-02" db="EMBL/GenBank/DDBJ databases">
        <title>High-quality chromosome-scale genome assembly of Pensacola bahiagrass (Paspalum notatum Flugge var. saurae).</title>
        <authorList>
            <person name="Vega J.M."/>
            <person name="Podio M."/>
            <person name="Orjuela J."/>
            <person name="Siena L.A."/>
            <person name="Pessino S.C."/>
            <person name="Combes M.C."/>
            <person name="Mariac C."/>
            <person name="Albertini E."/>
            <person name="Pupilli F."/>
            <person name="Ortiz J.P.A."/>
            <person name="Leblanc O."/>
        </authorList>
    </citation>
    <scope>NUCLEOTIDE SEQUENCE [LARGE SCALE GENOMIC DNA]</scope>
    <source>
        <strain evidence="1">R1</strain>
        <tissue evidence="1">Leaf</tissue>
    </source>
</reference>